<dbReference type="Proteomes" id="UP001642540">
    <property type="component" value="Unassembled WGS sequence"/>
</dbReference>
<evidence type="ECO:0000313" key="2">
    <source>
        <dbReference type="EMBL" id="CAL8115692.1"/>
    </source>
</evidence>
<sequence>DGWGGPICNPLRFEEYIPPSPSLERSCKESRARYQQHQQQRKREREKSIKNEEEGEAEELEAKRKKGDRGDTKENPFVQPSEINPPYP</sequence>
<feature type="compositionally biased region" description="Basic and acidic residues" evidence="1">
    <location>
        <begin position="41"/>
        <end position="52"/>
    </location>
</feature>
<gene>
    <name evidence="2" type="ORF">ODALV1_LOCUS16971</name>
</gene>
<name>A0ABP1R383_9HEXA</name>
<feature type="non-terminal residue" evidence="2">
    <location>
        <position position="1"/>
    </location>
</feature>
<accession>A0ABP1R383</accession>
<reference evidence="2 3" key="1">
    <citation type="submission" date="2024-08" db="EMBL/GenBank/DDBJ databases">
        <authorList>
            <person name="Cucini C."/>
            <person name="Frati F."/>
        </authorList>
    </citation>
    <scope>NUCLEOTIDE SEQUENCE [LARGE SCALE GENOMIC DNA]</scope>
</reference>
<feature type="region of interest" description="Disordered" evidence="1">
    <location>
        <begin position="1"/>
        <end position="88"/>
    </location>
</feature>
<dbReference type="EMBL" id="CAXLJM020000051">
    <property type="protein sequence ID" value="CAL8115692.1"/>
    <property type="molecule type" value="Genomic_DNA"/>
</dbReference>
<evidence type="ECO:0000256" key="1">
    <source>
        <dbReference type="SAM" id="MobiDB-lite"/>
    </source>
</evidence>
<protein>
    <submittedName>
        <fullName evidence="2">Uncharacterized protein</fullName>
    </submittedName>
</protein>
<organism evidence="2 3">
    <name type="scientific">Orchesella dallaii</name>
    <dbReference type="NCBI Taxonomy" id="48710"/>
    <lineage>
        <taxon>Eukaryota</taxon>
        <taxon>Metazoa</taxon>
        <taxon>Ecdysozoa</taxon>
        <taxon>Arthropoda</taxon>
        <taxon>Hexapoda</taxon>
        <taxon>Collembola</taxon>
        <taxon>Entomobryomorpha</taxon>
        <taxon>Entomobryoidea</taxon>
        <taxon>Orchesellidae</taxon>
        <taxon>Orchesellinae</taxon>
        <taxon>Orchesella</taxon>
    </lineage>
</organism>
<evidence type="ECO:0000313" key="3">
    <source>
        <dbReference type="Proteomes" id="UP001642540"/>
    </source>
</evidence>
<comment type="caution">
    <text evidence="2">The sequence shown here is derived from an EMBL/GenBank/DDBJ whole genome shotgun (WGS) entry which is preliminary data.</text>
</comment>
<keyword evidence="3" id="KW-1185">Reference proteome</keyword>
<proteinExistence type="predicted"/>